<sequence length="327" mass="34626">MIIDCHGHLVPPALLTEIAGRAGEFPSLRLHEGEGGFGFSFAGGKPTRPVAPPLKDSETRRAWMAENGIQRQVVGGWLDMFGYELPTTEGVAWSRLINRHLAAAADQHFVPLATVPLRDGKAAAEMLDEAMASGFPGVMIGTQPKGSGGVLDDPALAPFWAMADRRRAVVFIHPVFESGDARVHDYGMANAVGRVTDTMIAVACLLFAGIPARHPGARIVCAVGGAALPAILGRLRTNRRLDPALADPEVNLRALWFDTIVQDAPTLRFIAETVGAGRLMMGSDYPFPIGDRAPRRIIAEAGFDAATQAAMAGATAHHVFGLAGSKG</sequence>
<dbReference type="GO" id="GO:0019748">
    <property type="term" value="P:secondary metabolic process"/>
    <property type="evidence" value="ECO:0007669"/>
    <property type="project" value="TreeGrafter"/>
</dbReference>
<dbReference type="PANTHER" id="PTHR21240">
    <property type="entry name" value="2-AMINO-3-CARBOXYLMUCONATE-6-SEMIALDEHYDE DECARBOXYLASE"/>
    <property type="match status" value="1"/>
</dbReference>
<dbReference type="InterPro" id="IPR032465">
    <property type="entry name" value="ACMSD"/>
</dbReference>
<dbReference type="Pfam" id="PF04909">
    <property type="entry name" value="Amidohydro_2"/>
    <property type="match status" value="1"/>
</dbReference>
<proteinExistence type="predicted"/>
<feature type="domain" description="Amidohydrolase-related" evidence="2">
    <location>
        <begin position="3"/>
        <end position="322"/>
    </location>
</feature>
<evidence type="ECO:0000256" key="1">
    <source>
        <dbReference type="ARBA" id="ARBA00023239"/>
    </source>
</evidence>
<dbReference type="Gene3D" id="3.20.20.140">
    <property type="entry name" value="Metal-dependent hydrolases"/>
    <property type="match status" value="1"/>
</dbReference>
<dbReference type="SUPFAM" id="SSF51556">
    <property type="entry name" value="Metallo-dependent hydrolases"/>
    <property type="match status" value="1"/>
</dbReference>
<organism evidence="3">
    <name type="scientific">Acidicaldus sp</name>
    <dbReference type="NCBI Taxonomy" id="1872105"/>
    <lineage>
        <taxon>Bacteria</taxon>
        <taxon>Pseudomonadati</taxon>
        <taxon>Pseudomonadota</taxon>
        <taxon>Alphaproteobacteria</taxon>
        <taxon>Acetobacterales</taxon>
        <taxon>Acetobacteraceae</taxon>
        <taxon>Acidicaldus</taxon>
    </lineage>
</organism>
<accession>A0A8J4M5V1</accession>
<dbReference type="EMBL" id="DTQM01000087">
    <property type="protein sequence ID" value="HGC42463.1"/>
    <property type="molecule type" value="Genomic_DNA"/>
</dbReference>
<keyword evidence="1" id="KW-0456">Lyase</keyword>
<evidence type="ECO:0000259" key="2">
    <source>
        <dbReference type="Pfam" id="PF04909"/>
    </source>
</evidence>
<dbReference type="InterPro" id="IPR032466">
    <property type="entry name" value="Metal_Hydrolase"/>
</dbReference>
<gene>
    <name evidence="3" type="ORF">ENY07_04455</name>
</gene>
<comment type="caution">
    <text evidence="3">The sequence shown here is derived from an EMBL/GenBank/DDBJ whole genome shotgun (WGS) entry which is preliminary data.</text>
</comment>
<evidence type="ECO:0000313" key="3">
    <source>
        <dbReference type="EMBL" id="HGC42463.1"/>
    </source>
</evidence>
<reference evidence="3" key="1">
    <citation type="journal article" date="2020" name="mSystems">
        <title>Genome- and Community-Level Interaction Insights into Carbon Utilization and Element Cycling Functions of Hydrothermarchaeota in Hydrothermal Sediment.</title>
        <authorList>
            <person name="Zhou Z."/>
            <person name="Liu Y."/>
            <person name="Xu W."/>
            <person name="Pan J."/>
            <person name="Luo Z.H."/>
            <person name="Li M."/>
        </authorList>
    </citation>
    <scope>NUCLEOTIDE SEQUENCE</scope>
    <source>
        <strain evidence="3">SpSt-997</strain>
    </source>
</reference>
<dbReference type="PANTHER" id="PTHR21240:SF28">
    <property type="entry name" value="ISO-OROTATE DECARBOXYLASE (EUROFUNG)"/>
    <property type="match status" value="1"/>
</dbReference>
<dbReference type="AlphaFoldDB" id="A0A8J4M5V1"/>
<dbReference type="GO" id="GO:0016787">
    <property type="term" value="F:hydrolase activity"/>
    <property type="evidence" value="ECO:0007669"/>
    <property type="project" value="InterPro"/>
</dbReference>
<dbReference type="GO" id="GO:0016831">
    <property type="term" value="F:carboxy-lyase activity"/>
    <property type="evidence" value="ECO:0007669"/>
    <property type="project" value="InterPro"/>
</dbReference>
<dbReference type="GO" id="GO:0005737">
    <property type="term" value="C:cytoplasm"/>
    <property type="evidence" value="ECO:0007669"/>
    <property type="project" value="TreeGrafter"/>
</dbReference>
<protein>
    <recommendedName>
        <fullName evidence="2">Amidohydrolase-related domain-containing protein</fullName>
    </recommendedName>
</protein>
<dbReference type="InterPro" id="IPR006680">
    <property type="entry name" value="Amidohydro-rel"/>
</dbReference>
<name>A0A8J4M5V1_9PROT</name>